<dbReference type="OrthoDB" id="7617263at2759"/>
<dbReference type="AlphaFoldDB" id="A0A6I9WQB7"/>
<evidence type="ECO:0000313" key="1">
    <source>
        <dbReference type="Proteomes" id="UP000504615"/>
    </source>
</evidence>
<accession>A0A6I9WQB7</accession>
<dbReference type="RefSeq" id="XP_011645402.1">
    <property type="nucleotide sequence ID" value="XM_011647100.2"/>
</dbReference>
<reference evidence="2" key="1">
    <citation type="submission" date="2025-08" db="UniProtKB">
        <authorList>
            <consortium name="RefSeq"/>
        </authorList>
    </citation>
    <scope>IDENTIFICATION</scope>
</reference>
<dbReference type="GeneID" id="105432334"/>
<dbReference type="Proteomes" id="UP000504615">
    <property type="component" value="Unplaced"/>
</dbReference>
<sequence>MSRAVTRLGILMLAKQYKLVVVAAYFGHFIAYCRQLSELWEQYNDLNTKINSCIQNETINSMLRFIYFMKITKYELRQQVRWKLITTRTQQESFGIHKSILETKFFYRKFAWSLNSFFHEID</sequence>
<dbReference type="KEGG" id="pbar:105432334"/>
<organism evidence="1 2">
    <name type="scientific">Pogonomyrmex barbatus</name>
    <name type="common">red harvester ant</name>
    <dbReference type="NCBI Taxonomy" id="144034"/>
    <lineage>
        <taxon>Eukaryota</taxon>
        <taxon>Metazoa</taxon>
        <taxon>Ecdysozoa</taxon>
        <taxon>Arthropoda</taxon>
        <taxon>Hexapoda</taxon>
        <taxon>Insecta</taxon>
        <taxon>Pterygota</taxon>
        <taxon>Neoptera</taxon>
        <taxon>Endopterygota</taxon>
        <taxon>Hymenoptera</taxon>
        <taxon>Apocrita</taxon>
        <taxon>Aculeata</taxon>
        <taxon>Formicoidea</taxon>
        <taxon>Formicidae</taxon>
        <taxon>Myrmicinae</taxon>
        <taxon>Pogonomyrmex</taxon>
    </lineage>
</organism>
<keyword evidence="1" id="KW-1185">Reference proteome</keyword>
<name>A0A6I9WQB7_9HYME</name>
<gene>
    <name evidence="2" type="primary">LOC105432334</name>
</gene>
<proteinExistence type="predicted"/>
<protein>
    <submittedName>
        <fullName evidence="2">Uncharacterized protein LOC105432334</fullName>
    </submittedName>
</protein>
<evidence type="ECO:0000313" key="2">
    <source>
        <dbReference type="RefSeq" id="XP_011645402.1"/>
    </source>
</evidence>